<evidence type="ECO:0000313" key="9">
    <source>
        <dbReference type="Proteomes" id="UP001159042"/>
    </source>
</evidence>
<protein>
    <recommendedName>
        <fullName evidence="7">ZAD domain-containing protein</fullName>
    </recommendedName>
</protein>
<comment type="caution">
    <text evidence="8">The sequence shown here is derived from an EMBL/GenBank/DDBJ whole genome shotgun (WGS) entry which is preliminary data.</text>
</comment>
<feature type="region of interest" description="Disordered" evidence="6">
    <location>
        <begin position="203"/>
        <end position="228"/>
    </location>
</feature>
<dbReference type="InterPro" id="IPR012934">
    <property type="entry name" value="Znf_AD"/>
</dbReference>
<dbReference type="PROSITE" id="PS51915">
    <property type="entry name" value="ZAD"/>
    <property type="match status" value="1"/>
</dbReference>
<dbReference type="InterPro" id="IPR006612">
    <property type="entry name" value="THAP_Znf"/>
</dbReference>
<evidence type="ECO:0000256" key="5">
    <source>
        <dbReference type="PROSITE-ProRule" id="PRU01263"/>
    </source>
</evidence>
<evidence type="ECO:0000313" key="8">
    <source>
        <dbReference type="EMBL" id="KAJ8922979.1"/>
    </source>
</evidence>
<keyword evidence="2 5" id="KW-0863">Zinc-finger</keyword>
<dbReference type="SUPFAM" id="SSF57716">
    <property type="entry name" value="Glucocorticoid receptor-like (DNA-binding domain)"/>
    <property type="match status" value="2"/>
</dbReference>
<keyword evidence="4" id="KW-0238">DNA-binding</keyword>
<dbReference type="GO" id="GO:0008270">
    <property type="term" value="F:zinc ion binding"/>
    <property type="evidence" value="ECO:0007669"/>
    <property type="project" value="UniProtKB-UniRule"/>
</dbReference>
<feature type="domain" description="ZAD" evidence="7">
    <location>
        <begin position="130"/>
        <end position="206"/>
    </location>
</feature>
<organism evidence="8 9">
    <name type="scientific">Exocentrus adspersus</name>
    <dbReference type="NCBI Taxonomy" id="1586481"/>
    <lineage>
        <taxon>Eukaryota</taxon>
        <taxon>Metazoa</taxon>
        <taxon>Ecdysozoa</taxon>
        <taxon>Arthropoda</taxon>
        <taxon>Hexapoda</taxon>
        <taxon>Insecta</taxon>
        <taxon>Pterygota</taxon>
        <taxon>Neoptera</taxon>
        <taxon>Endopterygota</taxon>
        <taxon>Coleoptera</taxon>
        <taxon>Polyphaga</taxon>
        <taxon>Cucujiformia</taxon>
        <taxon>Chrysomeloidea</taxon>
        <taxon>Cerambycidae</taxon>
        <taxon>Lamiinae</taxon>
        <taxon>Acanthocinini</taxon>
        <taxon>Exocentrus</taxon>
    </lineage>
</organism>
<dbReference type="GO" id="GO:0003677">
    <property type="term" value="F:DNA binding"/>
    <property type="evidence" value="ECO:0007669"/>
    <property type="project" value="UniProtKB-KW"/>
</dbReference>
<name>A0AAV8W969_9CUCU</name>
<dbReference type="SMART" id="SM00868">
    <property type="entry name" value="zf-AD"/>
    <property type="match status" value="1"/>
</dbReference>
<evidence type="ECO:0000256" key="1">
    <source>
        <dbReference type="ARBA" id="ARBA00022723"/>
    </source>
</evidence>
<dbReference type="PANTHER" id="PTHR39942:SF1">
    <property type="entry name" value="BCDNA.LD26519-RELATED"/>
    <property type="match status" value="1"/>
</dbReference>
<feature type="binding site" evidence="5">
    <location>
        <position position="179"/>
    </location>
    <ligand>
        <name>Zn(2+)</name>
        <dbReference type="ChEBI" id="CHEBI:29105"/>
    </ligand>
</feature>
<gene>
    <name evidence="8" type="ORF">NQ315_001527</name>
</gene>
<keyword evidence="3 5" id="KW-0862">Zinc</keyword>
<feature type="binding site" evidence="5">
    <location>
        <position position="132"/>
    </location>
    <ligand>
        <name>Zn(2+)</name>
        <dbReference type="ChEBI" id="CHEBI:29105"/>
    </ligand>
</feature>
<keyword evidence="9" id="KW-1185">Reference proteome</keyword>
<evidence type="ECO:0000259" key="7">
    <source>
        <dbReference type="PROSITE" id="PS51915"/>
    </source>
</evidence>
<feature type="non-terminal residue" evidence="8">
    <location>
        <position position="1"/>
    </location>
</feature>
<dbReference type="PANTHER" id="PTHR39942">
    <property type="entry name" value="BCDNA.LD26519-RELATED"/>
    <property type="match status" value="1"/>
</dbReference>
<dbReference type="Pfam" id="PF05485">
    <property type="entry name" value="THAP"/>
    <property type="match status" value="1"/>
</dbReference>
<proteinExistence type="predicted"/>
<dbReference type="EMBL" id="JANEYG010000005">
    <property type="protein sequence ID" value="KAJ8922979.1"/>
    <property type="molecule type" value="Genomic_DNA"/>
</dbReference>
<dbReference type="Pfam" id="PF07776">
    <property type="entry name" value="zf-AD"/>
    <property type="match status" value="1"/>
</dbReference>
<evidence type="ECO:0000256" key="4">
    <source>
        <dbReference type="ARBA" id="ARBA00023125"/>
    </source>
</evidence>
<dbReference type="Proteomes" id="UP001159042">
    <property type="component" value="Unassembled WGS sequence"/>
</dbReference>
<reference evidence="8 9" key="1">
    <citation type="journal article" date="2023" name="Insect Mol. Biol.">
        <title>Genome sequencing provides insights into the evolution of gene families encoding plant cell wall-degrading enzymes in longhorned beetles.</title>
        <authorList>
            <person name="Shin N.R."/>
            <person name="Okamura Y."/>
            <person name="Kirsch R."/>
            <person name="Pauchet Y."/>
        </authorList>
    </citation>
    <scope>NUCLEOTIDE SEQUENCE [LARGE SCALE GENOMIC DNA]</scope>
    <source>
        <strain evidence="8">EAD_L_NR</strain>
    </source>
</reference>
<keyword evidence="1 5" id="KW-0479">Metal-binding</keyword>
<dbReference type="Gene3D" id="3.40.1800.20">
    <property type="match status" value="1"/>
</dbReference>
<feature type="binding site" evidence="5">
    <location>
        <position position="135"/>
    </location>
    <ligand>
        <name>Zn(2+)</name>
        <dbReference type="ChEBI" id="CHEBI:29105"/>
    </ligand>
</feature>
<accession>A0AAV8W969</accession>
<dbReference type="GO" id="GO:0005634">
    <property type="term" value="C:nucleus"/>
    <property type="evidence" value="ECO:0007669"/>
    <property type="project" value="InterPro"/>
</dbReference>
<dbReference type="AlphaFoldDB" id="A0AAV8W969"/>
<feature type="binding site" evidence="5">
    <location>
        <position position="182"/>
    </location>
    <ligand>
        <name>Zn(2+)</name>
        <dbReference type="ChEBI" id="CHEBI:29105"/>
    </ligand>
</feature>
<evidence type="ECO:0000256" key="2">
    <source>
        <dbReference type="ARBA" id="ARBA00022771"/>
    </source>
</evidence>
<evidence type="ECO:0000256" key="6">
    <source>
        <dbReference type="SAM" id="MobiDB-lite"/>
    </source>
</evidence>
<sequence length="904" mass="103522">CCVPNCGSTVGVLFPEDTTIKSKWLEALNIEETSLDPEQFVCLGHFNHEDLIENEVRVKEGVIPLKINTATYQETKDSVDVDLESENENTFEKEAVTDEVQLKTKNKEADKAESETAPAEDTIPSKPDLKICRLCMEEKQDSKNIYEEKIENIPVFVAIMECIYPIEILSNDKLSKEICFACFECINNYFKFRSLCLENDKKQRDKHREGVKSPSTGSKRKPESSTGTYTVKKPRVLEILTDSEDDYDYVDTLPGKSEVDEKIDIVEEELRRVLEGQLTEEQAKAENIIIHIQDDEEEQSPEPPQLLLSKLKLPIVIKPVETMKATSTTGKTVVPTQVKTRSSGVVTLPQGIRIRENYISNMGRFEGVPVSYVFGMEFLEVDGYLFEYRLSKGSIRYLGCVIPACKALAIQNRIKPNLYNLVVTVERPHNHKPPDDAEKKKQMFYYVMKHKMQCDKTLNFRSIYDEVCKHDPEISELVPLRNVINEICRHQLTCKPPPMSSFEQFYNSIEDDTFQKLHFTHNGVQFYQERFTAADGARAVVFANVDIIEQVSHSNLMYIDASFKIDTGENFKYQLMTVLVWIDDSYLHDTLAPSLRPREIVTDYEGNLYYALGETYLDSAIGGSVFYYTQNLYKKVCGLNLSRDLETNPYFRNVYHMLLMLPLLPVNTILDGLNNIEIQARDLGLSDLTKPIFDHIHSEWINKVTPDLFCVHRLENRINENVIAPFKKLRDLIMLSKGKAHREHTTIVTVVEKLIELEHFLQVTYSTPNKKSFARDLSSSQKKNVLKAWGFIESHPKININNFFSKVLGYIKCMENQLWIWGFYRYDGDASDDLINAANFSITDVGAREVRVFIEGEGAASEENDQLVMEAVIDENGGFVVQNGDGAEQSTPFETAFLKYVYKE</sequence>
<evidence type="ECO:0000256" key="3">
    <source>
        <dbReference type="ARBA" id="ARBA00022833"/>
    </source>
</evidence>